<evidence type="ECO:0000313" key="2">
    <source>
        <dbReference type="EMBL" id="SFK08953.1"/>
    </source>
</evidence>
<accession>A0A1I3WP40</accession>
<dbReference type="AlphaFoldDB" id="A0A1I3WP40"/>
<dbReference type="InterPro" id="IPR005586">
    <property type="entry name" value="ABC_trans_aux"/>
</dbReference>
<dbReference type="OrthoDB" id="9808689at2"/>
<evidence type="ECO:0000259" key="1">
    <source>
        <dbReference type="Pfam" id="PF03886"/>
    </source>
</evidence>
<protein>
    <submittedName>
        <fullName evidence="2">Cholesterol transport system auxiliary component</fullName>
    </submittedName>
</protein>
<name>A0A1I3WP40_9HYPH</name>
<sequence length="206" mass="21692">MAWDENVGAMRRETRHGGASFIALLASLLAALPGGCSAPPRATFDLSAPDMSFKARAGRRGQVAVAEPSAIAPTDSDRIVVRTSSDAVAYLGSAQWADQLPALIQNRLIETFGNAHLLMAVGRPGILADYKLQTDIRRFELDAGRREAVVEISAQLIGQNDRIAAGKIFSASAPAAGDDGANVAAALDSALGDVMRQIVLWTAPRI</sequence>
<dbReference type="Pfam" id="PF03886">
    <property type="entry name" value="ABC_trans_aux"/>
    <property type="match status" value="1"/>
</dbReference>
<proteinExistence type="predicted"/>
<dbReference type="SUPFAM" id="SSF159594">
    <property type="entry name" value="XCC0632-like"/>
    <property type="match status" value="1"/>
</dbReference>
<dbReference type="RefSeq" id="WP_091677666.1">
    <property type="nucleotide sequence ID" value="NZ_FOSN01000002.1"/>
</dbReference>
<keyword evidence="3" id="KW-1185">Reference proteome</keyword>
<gene>
    <name evidence="2" type="ORF">SAMN05444581_10210</name>
</gene>
<evidence type="ECO:0000313" key="3">
    <source>
        <dbReference type="Proteomes" id="UP000198755"/>
    </source>
</evidence>
<dbReference type="Gene3D" id="3.40.50.10610">
    <property type="entry name" value="ABC-type transport auxiliary lipoprotein component"/>
    <property type="match status" value="1"/>
</dbReference>
<feature type="domain" description="ABC-type transport auxiliary lipoprotein component" evidence="1">
    <location>
        <begin position="45"/>
        <end position="199"/>
    </location>
</feature>
<organism evidence="2 3">
    <name type="scientific">Methylocapsa palsarum</name>
    <dbReference type="NCBI Taxonomy" id="1612308"/>
    <lineage>
        <taxon>Bacteria</taxon>
        <taxon>Pseudomonadati</taxon>
        <taxon>Pseudomonadota</taxon>
        <taxon>Alphaproteobacteria</taxon>
        <taxon>Hyphomicrobiales</taxon>
        <taxon>Beijerinckiaceae</taxon>
        <taxon>Methylocapsa</taxon>
    </lineage>
</organism>
<reference evidence="2 3" key="1">
    <citation type="submission" date="2016-10" db="EMBL/GenBank/DDBJ databases">
        <authorList>
            <person name="de Groot N.N."/>
        </authorList>
    </citation>
    <scope>NUCLEOTIDE SEQUENCE [LARGE SCALE GENOMIC DNA]</scope>
    <source>
        <strain evidence="2 3">NE2</strain>
    </source>
</reference>
<dbReference type="Proteomes" id="UP000198755">
    <property type="component" value="Unassembled WGS sequence"/>
</dbReference>
<dbReference type="STRING" id="1612308.SAMN05444581_10210"/>
<dbReference type="EMBL" id="FOSN01000002">
    <property type="protein sequence ID" value="SFK08953.1"/>
    <property type="molecule type" value="Genomic_DNA"/>
</dbReference>